<accession>A0A1X0WAW7</accession>
<dbReference type="InterPro" id="IPR001347">
    <property type="entry name" value="SIS_dom"/>
</dbReference>
<evidence type="ECO:0000256" key="4">
    <source>
        <dbReference type="ARBA" id="ARBA00029292"/>
    </source>
</evidence>
<comment type="catalytic activity">
    <reaction evidence="4">
        <text>D-galactosamine 6-phosphate + H2O = D-tagatopyranose 1-phosphate + NH4(+)</text>
        <dbReference type="Rhea" id="RHEA:47680"/>
        <dbReference type="ChEBI" id="CHEBI:15377"/>
        <dbReference type="ChEBI" id="CHEBI:28938"/>
        <dbReference type="ChEBI" id="CHEBI:71674"/>
        <dbReference type="ChEBI" id="CHEBI:138150"/>
    </reaction>
</comment>
<keyword evidence="3" id="KW-0378">Hydrolase</keyword>
<dbReference type="InterPro" id="IPR050303">
    <property type="entry name" value="GatZ_KbaZ_carbometab"/>
</dbReference>
<dbReference type="InterPro" id="IPR014180">
    <property type="entry name" value="Sugar_isomerase_AgaS"/>
</dbReference>
<dbReference type="PANTHER" id="PTHR32502">
    <property type="entry name" value="N-ACETYLGALACTOSAMINE PERMEASE II COMPONENT-RELATED"/>
    <property type="match status" value="1"/>
</dbReference>
<dbReference type="CDD" id="cd05008">
    <property type="entry name" value="SIS_GlmS_GlmD_1"/>
    <property type="match status" value="1"/>
</dbReference>
<evidence type="ECO:0000313" key="7">
    <source>
        <dbReference type="Proteomes" id="UP000192536"/>
    </source>
</evidence>
<comment type="similarity">
    <text evidence="1">Belongs to the SIS family. AgaS subfamily.</text>
</comment>
<sequence length="396" mass="44171">MSHYFSYSTDWLEQHNALHTAREIWNQPDLWRQLHQQLTEDSGQWQPFLRPLLENPRLQIVLCGAGSSAFAGRALAPWLRQQTGRDVVAYGTTDIVANPHQYLDRSRPTLLVSFARSGNSPESVASVALADQLVPECYHLMLVCNPDSQLAQYAEGRDNVLAVVMPKGSNDQSFAMTSSFSCMMLGAALLLGPQSLDEAYPPLNRMVESGYRLRESLQSQVKKLAHSGFTRYITLGGSCFTGLAEEASLKMLELTAGRIVTRYDSPLGLRHGPKFMVDDQTLVLMMFSGDGYARKYDLDLWHELKRDGLVQQMVGLSGEADVQDHSDIQTLHNEREDVWMMFPYLLFAQMLAMETSLAHGLTPDNPCPTGEVNRVVKGVTIYHYSKPVNPASASAL</sequence>
<evidence type="ECO:0000256" key="2">
    <source>
        <dbReference type="ARBA" id="ARBA00022737"/>
    </source>
</evidence>
<dbReference type="PROSITE" id="PS51464">
    <property type="entry name" value="SIS"/>
    <property type="match status" value="1"/>
</dbReference>
<dbReference type="Gene3D" id="3.40.50.10490">
    <property type="entry name" value="Glucose-6-phosphate isomerase like protein, domain 1"/>
    <property type="match status" value="2"/>
</dbReference>
<reference evidence="6 7" key="1">
    <citation type="journal article" date="2017" name="Int. J. Syst. Evol. Microbiol.">
        <title>Rouxiella badensis sp. nov. and Rouxiella silvae sp. nov. isolated from peat bog soil in Germany and emendation of the genus description.</title>
        <authorList>
            <person name="Le Fleche-Mateos A."/>
            <person name="Kugler J.H."/>
            <person name="Hansen S.H."/>
            <person name="Syldatk C."/>
            <person name="Hausmann R."/>
            <person name="Lomprez F."/>
            <person name="Vandenbogaert M."/>
            <person name="Manuguerra J.C."/>
            <person name="Grimont P.A."/>
        </authorList>
    </citation>
    <scope>NUCLEOTIDE SEQUENCE [LARGE SCALE GENOMIC DNA]</scope>
    <source>
        <strain evidence="6 7">DSM 100043</strain>
    </source>
</reference>
<dbReference type="InterPro" id="IPR035466">
    <property type="entry name" value="GlmS/AgaS_SIS"/>
</dbReference>
<dbReference type="Pfam" id="PF01380">
    <property type="entry name" value="SIS"/>
    <property type="match status" value="1"/>
</dbReference>
<dbReference type="CDD" id="cd05010">
    <property type="entry name" value="SIS_AgaS_like"/>
    <property type="match status" value="1"/>
</dbReference>
<evidence type="ECO:0000313" key="6">
    <source>
        <dbReference type="EMBL" id="ORJ23891.1"/>
    </source>
</evidence>
<dbReference type="GO" id="GO:0009401">
    <property type="term" value="P:phosphoenolpyruvate-dependent sugar phosphotransferase system"/>
    <property type="evidence" value="ECO:0007669"/>
    <property type="project" value="TreeGrafter"/>
</dbReference>
<dbReference type="GO" id="GO:1901135">
    <property type="term" value="P:carbohydrate derivative metabolic process"/>
    <property type="evidence" value="ECO:0007669"/>
    <property type="project" value="InterPro"/>
</dbReference>
<feature type="domain" description="SIS" evidence="5">
    <location>
        <begin position="49"/>
        <end position="201"/>
    </location>
</feature>
<name>A0A1X0WAW7_9GAMM</name>
<evidence type="ECO:0000259" key="5">
    <source>
        <dbReference type="PROSITE" id="PS51464"/>
    </source>
</evidence>
<dbReference type="GO" id="GO:0097367">
    <property type="term" value="F:carbohydrate derivative binding"/>
    <property type="evidence" value="ECO:0007669"/>
    <property type="project" value="InterPro"/>
</dbReference>
<dbReference type="GO" id="GO:0005886">
    <property type="term" value="C:plasma membrane"/>
    <property type="evidence" value="ECO:0007669"/>
    <property type="project" value="TreeGrafter"/>
</dbReference>
<keyword evidence="2" id="KW-0677">Repeat</keyword>
<gene>
    <name evidence="6" type="ORF">BS640_18955</name>
</gene>
<organism evidence="6 7">
    <name type="scientific">Rouxiella badensis</name>
    <dbReference type="NCBI Taxonomy" id="1646377"/>
    <lineage>
        <taxon>Bacteria</taxon>
        <taxon>Pseudomonadati</taxon>
        <taxon>Pseudomonadota</taxon>
        <taxon>Gammaproteobacteria</taxon>
        <taxon>Enterobacterales</taxon>
        <taxon>Yersiniaceae</taxon>
        <taxon>Rouxiella</taxon>
    </lineage>
</organism>
<evidence type="ECO:0000256" key="1">
    <source>
        <dbReference type="ARBA" id="ARBA00007748"/>
    </source>
</evidence>
<keyword evidence="6" id="KW-0413">Isomerase</keyword>
<dbReference type="RefSeq" id="WP_017491527.1">
    <property type="nucleotide sequence ID" value="NZ_CAUQAZ010000015.1"/>
</dbReference>
<dbReference type="SUPFAM" id="SSF53697">
    <property type="entry name" value="SIS domain"/>
    <property type="match status" value="1"/>
</dbReference>
<dbReference type="PANTHER" id="PTHR32502:SF3">
    <property type="entry name" value="D-GALACTOSAMINE-6-PHOSPHATE DEAMINASE AGAS-RELATED"/>
    <property type="match status" value="1"/>
</dbReference>
<dbReference type="NCBIfam" id="TIGR02815">
    <property type="entry name" value="agaS_fam"/>
    <property type="match status" value="1"/>
</dbReference>
<dbReference type="GO" id="GO:0016787">
    <property type="term" value="F:hydrolase activity"/>
    <property type="evidence" value="ECO:0007669"/>
    <property type="project" value="UniProtKB-KW"/>
</dbReference>
<dbReference type="InterPro" id="IPR046348">
    <property type="entry name" value="SIS_dom_sf"/>
</dbReference>
<dbReference type="Proteomes" id="UP000192536">
    <property type="component" value="Unassembled WGS sequence"/>
</dbReference>
<comment type="caution">
    <text evidence="6">The sequence shown here is derived from an EMBL/GenBank/DDBJ whole genome shotgun (WGS) entry which is preliminary data.</text>
</comment>
<evidence type="ECO:0000256" key="3">
    <source>
        <dbReference type="ARBA" id="ARBA00022801"/>
    </source>
</evidence>
<proteinExistence type="inferred from homology"/>
<keyword evidence="7" id="KW-1185">Reference proteome</keyword>
<dbReference type="EMBL" id="MRWE01000039">
    <property type="protein sequence ID" value="ORJ23891.1"/>
    <property type="molecule type" value="Genomic_DNA"/>
</dbReference>
<dbReference type="AlphaFoldDB" id="A0A1X0WAW7"/>
<protein>
    <submittedName>
        <fullName evidence="6">Tagatose-6-phosphate ketose isomerase</fullName>
    </submittedName>
</protein>
<dbReference type="GO" id="GO:0016853">
    <property type="term" value="F:isomerase activity"/>
    <property type="evidence" value="ECO:0007669"/>
    <property type="project" value="UniProtKB-KW"/>
</dbReference>
<dbReference type="STRING" id="1646377.BS640_18955"/>
<dbReference type="InterPro" id="IPR035464">
    <property type="entry name" value="SIS_AgaS"/>
</dbReference>